<reference evidence="3 4" key="1">
    <citation type="submission" date="2024-02" db="EMBL/GenBank/DDBJ databases">
        <title>Full genome sequence of Sphingomonas kaistensis.</title>
        <authorList>
            <person name="Poletto B.L."/>
            <person name="Silva G."/>
            <person name="Galante D."/>
            <person name="Campos K.R."/>
            <person name="Santos M.B.N."/>
            <person name="Sacchi C.T."/>
        </authorList>
    </citation>
    <scope>NUCLEOTIDE SEQUENCE [LARGE SCALE GENOMIC DNA]</scope>
    <source>
        <strain evidence="3 4">MA4R</strain>
    </source>
</reference>
<dbReference type="EMBL" id="CP145607">
    <property type="protein sequence ID" value="WWM71616.1"/>
    <property type="molecule type" value="Genomic_DNA"/>
</dbReference>
<feature type="region of interest" description="Disordered" evidence="1">
    <location>
        <begin position="117"/>
        <end position="145"/>
    </location>
</feature>
<organism evidence="3 4">
    <name type="scientific">Sphingomonas kaistensis</name>
    <dbReference type="NCBI Taxonomy" id="298708"/>
    <lineage>
        <taxon>Bacteria</taxon>
        <taxon>Pseudomonadati</taxon>
        <taxon>Pseudomonadota</taxon>
        <taxon>Alphaproteobacteria</taxon>
        <taxon>Sphingomonadales</taxon>
        <taxon>Sphingomonadaceae</taxon>
        <taxon>Sphingomonas</taxon>
    </lineage>
</organism>
<protein>
    <recommendedName>
        <fullName evidence="2">Peptidase M13 N-terminal domain-containing protein</fullName>
    </recommendedName>
</protein>
<accession>A0ABZ2G3D4</accession>
<dbReference type="Gene3D" id="1.10.1380.10">
    <property type="entry name" value="Neutral endopeptidase , domain2"/>
    <property type="match status" value="1"/>
</dbReference>
<dbReference type="Pfam" id="PF05649">
    <property type="entry name" value="Peptidase_M13_N"/>
    <property type="match status" value="1"/>
</dbReference>
<dbReference type="SUPFAM" id="SSF55486">
    <property type="entry name" value="Metalloproteases ('zincins'), catalytic domain"/>
    <property type="match status" value="1"/>
</dbReference>
<dbReference type="InterPro" id="IPR024079">
    <property type="entry name" value="MetalloPept_cat_dom_sf"/>
</dbReference>
<sequence length="145" mass="15021">MSKTHLASAPSGPSPACKADRGVAASSRLQSRYEVLDGSLAASLLVLSLGGCDVTTVGGKQTETAAAQPGTALGINPRAINKSVLPGDDFYRYANAEWVKTAEIPADRSSIGAFSIADQVRERNPSTKVQEQPKGLVSPSPRPTG</sequence>
<dbReference type="InterPro" id="IPR008753">
    <property type="entry name" value="Peptidase_M13_N"/>
</dbReference>
<keyword evidence="4" id="KW-1185">Reference proteome</keyword>
<proteinExistence type="predicted"/>
<evidence type="ECO:0000313" key="3">
    <source>
        <dbReference type="EMBL" id="WWM71616.1"/>
    </source>
</evidence>
<name>A0ABZ2G3D4_9SPHN</name>
<dbReference type="Gene3D" id="3.40.390.10">
    <property type="entry name" value="Collagenase (Catalytic Domain)"/>
    <property type="match status" value="1"/>
</dbReference>
<dbReference type="RefSeq" id="WP_338505102.1">
    <property type="nucleotide sequence ID" value="NZ_CP145607.1"/>
</dbReference>
<evidence type="ECO:0000313" key="4">
    <source>
        <dbReference type="Proteomes" id="UP001382935"/>
    </source>
</evidence>
<gene>
    <name evidence="3" type="ORF">V6R86_13285</name>
</gene>
<evidence type="ECO:0000259" key="2">
    <source>
        <dbReference type="Pfam" id="PF05649"/>
    </source>
</evidence>
<evidence type="ECO:0000256" key="1">
    <source>
        <dbReference type="SAM" id="MobiDB-lite"/>
    </source>
</evidence>
<dbReference type="Proteomes" id="UP001382935">
    <property type="component" value="Chromosome"/>
</dbReference>
<feature type="domain" description="Peptidase M13 N-terminal" evidence="2">
    <location>
        <begin position="86"/>
        <end position="119"/>
    </location>
</feature>
<dbReference type="InterPro" id="IPR042089">
    <property type="entry name" value="Peptidase_M13_dom_2"/>
</dbReference>